<dbReference type="EMBL" id="JBIRYO010000001">
    <property type="protein sequence ID" value="MFI2472031.1"/>
    <property type="molecule type" value="Genomic_DNA"/>
</dbReference>
<accession>A0ABW7WS62</accession>
<proteinExistence type="predicted"/>
<comment type="caution">
    <text evidence="1">The sequence shown here is derived from an EMBL/GenBank/DDBJ whole genome shotgun (WGS) entry which is preliminary data.</text>
</comment>
<dbReference type="Proteomes" id="UP001611415">
    <property type="component" value="Unassembled WGS sequence"/>
</dbReference>
<gene>
    <name evidence="1" type="ORF">ACH49W_01505</name>
</gene>
<protein>
    <submittedName>
        <fullName evidence="1">Uncharacterized protein</fullName>
    </submittedName>
</protein>
<keyword evidence="2" id="KW-1185">Reference proteome</keyword>
<reference evidence="1 2" key="1">
    <citation type="submission" date="2024-10" db="EMBL/GenBank/DDBJ databases">
        <title>The Natural Products Discovery Center: Release of the First 8490 Sequenced Strains for Exploring Actinobacteria Biosynthetic Diversity.</title>
        <authorList>
            <person name="Kalkreuter E."/>
            <person name="Kautsar S.A."/>
            <person name="Yang D."/>
            <person name="Bader C.D."/>
            <person name="Teijaro C.N."/>
            <person name="Fluegel L."/>
            <person name="Davis C.M."/>
            <person name="Simpson J.R."/>
            <person name="Lauterbach L."/>
            <person name="Steele A.D."/>
            <person name="Gui C."/>
            <person name="Meng S."/>
            <person name="Li G."/>
            <person name="Viehrig K."/>
            <person name="Ye F."/>
            <person name="Su P."/>
            <person name="Kiefer A.F."/>
            <person name="Nichols A."/>
            <person name="Cepeda A.J."/>
            <person name="Yan W."/>
            <person name="Fan B."/>
            <person name="Jiang Y."/>
            <person name="Adhikari A."/>
            <person name="Zheng C.-J."/>
            <person name="Schuster L."/>
            <person name="Cowan T.M."/>
            <person name="Smanski M.J."/>
            <person name="Chevrette M.G."/>
            <person name="De Carvalho L.P.S."/>
            <person name="Shen B."/>
        </authorList>
    </citation>
    <scope>NUCLEOTIDE SEQUENCE [LARGE SCALE GENOMIC DNA]</scope>
    <source>
        <strain evidence="1 2">NPDC019275</strain>
    </source>
</reference>
<evidence type="ECO:0000313" key="2">
    <source>
        <dbReference type="Proteomes" id="UP001611415"/>
    </source>
</evidence>
<sequence length="188" mass="20420">MKLTERMDWPGGPLELELDLQVLQLVSGSEIRVFSDSYSVDDDEIVFSLGTKNDSGPLHLYSIVSVPLAVVELSPGGWPVLGLEPLAEAGITSPSPPTAAPRPSVRLYSIRLAEMQGHHEDIRIRAHGYRISDNTLWFYFELPRTEEVFDIASISADLLDGAPSEAVAEIGNGPDLLVAFARVPPLGT</sequence>
<dbReference type="RefSeq" id="WP_397090528.1">
    <property type="nucleotide sequence ID" value="NZ_JBIRYO010000001.1"/>
</dbReference>
<name>A0ABW7WS62_9NOCA</name>
<evidence type="ECO:0000313" key="1">
    <source>
        <dbReference type="EMBL" id="MFI2472031.1"/>
    </source>
</evidence>
<organism evidence="1 2">
    <name type="scientific">Nocardia xishanensis</name>
    <dbReference type="NCBI Taxonomy" id="238964"/>
    <lineage>
        <taxon>Bacteria</taxon>
        <taxon>Bacillati</taxon>
        <taxon>Actinomycetota</taxon>
        <taxon>Actinomycetes</taxon>
        <taxon>Mycobacteriales</taxon>
        <taxon>Nocardiaceae</taxon>
        <taxon>Nocardia</taxon>
    </lineage>
</organism>